<evidence type="ECO:0000313" key="3">
    <source>
        <dbReference type="Proteomes" id="UP000481421"/>
    </source>
</evidence>
<keyword evidence="3" id="KW-1185">Reference proteome</keyword>
<dbReference type="AlphaFoldDB" id="A0A6B3RNI1"/>
<proteinExistence type="predicted"/>
<evidence type="ECO:0000256" key="1">
    <source>
        <dbReference type="SAM" id="MobiDB-lite"/>
    </source>
</evidence>
<feature type="region of interest" description="Disordered" evidence="1">
    <location>
        <begin position="1"/>
        <end position="22"/>
    </location>
</feature>
<evidence type="ECO:0000313" key="2">
    <source>
        <dbReference type="EMBL" id="NEX44602.1"/>
    </source>
</evidence>
<name>A0A6B3RNI1_9RHOB</name>
<feature type="compositionally biased region" description="Basic and acidic residues" evidence="1">
    <location>
        <begin position="8"/>
        <end position="22"/>
    </location>
</feature>
<organism evidence="2 3">
    <name type="scientific">Pseudotabrizicola algicola</name>
    <dbReference type="NCBI Taxonomy" id="2709381"/>
    <lineage>
        <taxon>Bacteria</taxon>
        <taxon>Pseudomonadati</taxon>
        <taxon>Pseudomonadota</taxon>
        <taxon>Alphaproteobacteria</taxon>
        <taxon>Rhodobacterales</taxon>
        <taxon>Paracoccaceae</taxon>
        <taxon>Pseudotabrizicola</taxon>
    </lineage>
</organism>
<comment type="caution">
    <text evidence="2">The sequence shown here is derived from an EMBL/GenBank/DDBJ whole genome shotgun (WGS) entry which is preliminary data.</text>
</comment>
<reference evidence="2 3" key="1">
    <citation type="submission" date="2020-02" db="EMBL/GenBank/DDBJ databases">
        <title>Rhodobacter algicola sp. nov., isolated from microalga culture.</title>
        <authorList>
            <person name="Park C.-Y."/>
        </authorList>
    </citation>
    <scope>NUCLEOTIDE SEQUENCE [LARGE SCALE GENOMIC DNA]</scope>
    <source>
        <strain evidence="2 3">ETT8</strain>
    </source>
</reference>
<dbReference type="EMBL" id="JAAIKE010000001">
    <property type="protein sequence ID" value="NEX44602.1"/>
    <property type="molecule type" value="Genomic_DNA"/>
</dbReference>
<sequence length="70" mass="7700">MNADDDDLRGQAKRNREAEEHRAALDAIQKRREEAAETEALRGEMEFARCLSAAPSLVAAFEKLKGAGRG</sequence>
<dbReference type="RefSeq" id="WP_164608662.1">
    <property type="nucleotide sequence ID" value="NZ_JAAIKE010000001.1"/>
</dbReference>
<gene>
    <name evidence="2" type="ORF">G3572_00160</name>
</gene>
<dbReference type="Proteomes" id="UP000481421">
    <property type="component" value="Unassembled WGS sequence"/>
</dbReference>
<accession>A0A6B3RNI1</accession>
<protein>
    <submittedName>
        <fullName evidence="2">Uncharacterized protein</fullName>
    </submittedName>
</protein>